<dbReference type="SUPFAM" id="SSF53850">
    <property type="entry name" value="Periplasmic binding protein-like II"/>
    <property type="match status" value="1"/>
</dbReference>
<name>A0A556B197_9BURK</name>
<keyword evidence="3" id="KW-1185">Reference proteome</keyword>
<dbReference type="PANTHER" id="PTHR42928">
    <property type="entry name" value="TRICARBOXYLATE-BINDING PROTEIN"/>
    <property type="match status" value="1"/>
</dbReference>
<evidence type="ECO:0000313" key="3">
    <source>
        <dbReference type="Proteomes" id="UP000318405"/>
    </source>
</evidence>
<comment type="caution">
    <text evidence="2">The sequence shown here is derived from an EMBL/GenBank/DDBJ whole genome shotgun (WGS) entry which is preliminary data.</text>
</comment>
<dbReference type="CDD" id="cd07012">
    <property type="entry name" value="PBP2_Bug_TTT"/>
    <property type="match status" value="1"/>
</dbReference>
<evidence type="ECO:0000256" key="1">
    <source>
        <dbReference type="ARBA" id="ARBA00006987"/>
    </source>
</evidence>
<dbReference type="InterPro" id="IPR005064">
    <property type="entry name" value="BUG"/>
</dbReference>
<organism evidence="2 3">
    <name type="scientific">Verticiella sediminum</name>
    <dbReference type="NCBI Taxonomy" id="1247510"/>
    <lineage>
        <taxon>Bacteria</taxon>
        <taxon>Pseudomonadati</taxon>
        <taxon>Pseudomonadota</taxon>
        <taxon>Betaproteobacteria</taxon>
        <taxon>Burkholderiales</taxon>
        <taxon>Alcaligenaceae</taxon>
        <taxon>Verticiella</taxon>
    </lineage>
</organism>
<dbReference type="AlphaFoldDB" id="A0A556B197"/>
<dbReference type="PROSITE" id="PS51318">
    <property type="entry name" value="TAT"/>
    <property type="match status" value="1"/>
</dbReference>
<dbReference type="PANTHER" id="PTHR42928:SF5">
    <property type="entry name" value="BLR1237 PROTEIN"/>
    <property type="match status" value="1"/>
</dbReference>
<dbReference type="EMBL" id="VLTJ01000002">
    <property type="protein sequence ID" value="TSH98966.1"/>
    <property type="molecule type" value="Genomic_DNA"/>
</dbReference>
<dbReference type="Pfam" id="PF03401">
    <property type="entry name" value="TctC"/>
    <property type="match status" value="1"/>
</dbReference>
<evidence type="ECO:0000313" key="2">
    <source>
        <dbReference type="EMBL" id="TSH98966.1"/>
    </source>
</evidence>
<accession>A0A556B197</accession>
<gene>
    <name evidence="2" type="ORF">FOZ76_00925</name>
</gene>
<dbReference type="Proteomes" id="UP000318405">
    <property type="component" value="Unassembled WGS sequence"/>
</dbReference>
<dbReference type="InterPro" id="IPR006311">
    <property type="entry name" value="TAT_signal"/>
</dbReference>
<dbReference type="Gene3D" id="3.40.190.150">
    <property type="entry name" value="Bordetella uptake gene, domain 1"/>
    <property type="match status" value="1"/>
</dbReference>
<sequence>MTMHRRDFIRGTLAAGLFCSAGIERLAHAREAAWPSHPVRFVVPFAPGGGADIATRLMTEQLRAAWGGVTAIVDNKPGANTILAANAVLNAPRDGSTFLATISLTTQLPYLLPQEKVPFDPSSDFVPVAAITTEQLVLVTNPGSGVKSFGELVEAARKQPGKFAFGSYGIGSNSHLVLVEINKAAGVEMIHVPYKGTAPAVQAALSGEVAIALSNLGTVRQYIEAGRLVPLAVTGDKRYRFVPDVPTLAEVGVPGFETPAWIGVFAAKGVPTPIIEKLGSDIQAAVQTPELVAKLNDFGQEAGRMTTPEFQALVKRDSENAGRMIGAAGVHLQ</sequence>
<reference evidence="2 3" key="1">
    <citation type="submission" date="2019-07" db="EMBL/GenBank/DDBJ databases">
        <title>Qingshengfaniella alkalisoli gen. nov., sp. nov., isolated from saline soil.</title>
        <authorList>
            <person name="Xu L."/>
            <person name="Huang X.-X."/>
            <person name="Sun J.-Q."/>
        </authorList>
    </citation>
    <scope>NUCLEOTIDE SEQUENCE [LARGE SCALE GENOMIC DNA]</scope>
    <source>
        <strain evidence="2 3">DSM 27279</strain>
    </source>
</reference>
<dbReference type="RefSeq" id="WP_143946244.1">
    <property type="nucleotide sequence ID" value="NZ_BAABMB010000001.1"/>
</dbReference>
<proteinExistence type="inferred from homology"/>
<comment type="similarity">
    <text evidence="1">Belongs to the UPF0065 (bug) family.</text>
</comment>
<dbReference type="OrthoDB" id="8678477at2"/>
<dbReference type="InterPro" id="IPR042100">
    <property type="entry name" value="Bug_dom1"/>
</dbReference>
<dbReference type="PIRSF" id="PIRSF017082">
    <property type="entry name" value="YflP"/>
    <property type="match status" value="1"/>
</dbReference>
<dbReference type="Gene3D" id="3.40.190.10">
    <property type="entry name" value="Periplasmic binding protein-like II"/>
    <property type="match status" value="1"/>
</dbReference>
<protein>
    <submittedName>
        <fullName evidence="2">Tripartite tricarboxylate transporter substrate binding protein</fullName>
    </submittedName>
</protein>